<evidence type="ECO:0000313" key="3">
    <source>
        <dbReference type="Proteomes" id="UP000441754"/>
    </source>
</evidence>
<name>A0A7K0EK04_9BACT</name>
<keyword evidence="1" id="KW-0732">Signal</keyword>
<dbReference type="RefSeq" id="WP_154175170.1">
    <property type="nucleotide sequence ID" value="NZ_WJXZ01000006.1"/>
</dbReference>
<evidence type="ECO:0000313" key="2">
    <source>
        <dbReference type="EMBL" id="MRS61778.1"/>
    </source>
</evidence>
<sequence length="124" mass="12995">MKALLFFIAFITFSLVAAEDSHAQTMGKVTKVTASTSTTGTIVLEDTLAGGAKEYLPFRRGDVVVKVAGSTTSDAWVSIYSKTGATPKAIWQGSINSIRVVGAGNGTASPTITQKIAYLQANSY</sequence>
<dbReference type="AlphaFoldDB" id="A0A7K0EK04"/>
<comment type="caution">
    <text evidence="2">The sequence shown here is derived from an EMBL/GenBank/DDBJ whole genome shotgun (WGS) entry which is preliminary data.</text>
</comment>
<organism evidence="2 3">
    <name type="scientific">Larkinella terrae</name>
    <dbReference type="NCBI Taxonomy" id="2025311"/>
    <lineage>
        <taxon>Bacteria</taxon>
        <taxon>Pseudomonadati</taxon>
        <taxon>Bacteroidota</taxon>
        <taxon>Cytophagia</taxon>
        <taxon>Cytophagales</taxon>
        <taxon>Spirosomataceae</taxon>
        <taxon>Larkinella</taxon>
    </lineage>
</organism>
<reference evidence="2 3" key="1">
    <citation type="journal article" date="2018" name="Antonie Van Leeuwenhoek">
        <title>Larkinella terrae sp. nov., isolated from soil on Jeju Island, South Korea.</title>
        <authorList>
            <person name="Ten L.N."/>
            <person name="Jeon J."/>
            <person name="Park S.J."/>
            <person name="Park S."/>
            <person name="Lee S.Y."/>
            <person name="Kim M.K."/>
            <person name="Jung H.Y."/>
        </authorList>
    </citation>
    <scope>NUCLEOTIDE SEQUENCE [LARGE SCALE GENOMIC DNA]</scope>
    <source>
        <strain evidence="2 3">KCTC 52001</strain>
    </source>
</reference>
<evidence type="ECO:0008006" key="4">
    <source>
        <dbReference type="Google" id="ProtNLM"/>
    </source>
</evidence>
<feature type="signal peptide" evidence="1">
    <location>
        <begin position="1"/>
        <end position="17"/>
    </location>
</feature>
<evidence type="ECO:0000256" key="1">
    <source>
        <dbReference type="SAM" id="SignalP"/>
    </source>
</evidence>
<protein>
    <recommendedName>
        <fullName evidence="4">DUF5666 domain-containing protein</fullName>
    </recommendedName>
</protein>
<keyword evidence="3" id="KW-1185">Reference proteome</keyword>
<proteinExistence type="predicted"/>
<accession>A0A7K0EK04</accession>
<dbReference type="EMBL" id="WJXZ01000006">
    <property type="protein sequence ID" value="MRS61778.1"/>
    <property type="molecule type" value="Genomic_DNA"/>
</dbReference>
<feature type="chain" id="PRO_5029641328" description="DUF5666 domain-containing protein" evidence="1">
    <location>
        <begin position="18"/>
        <end position="124"/>
    </location>
</feature>
<dbReference type="Proteomes" id="UP000441754">
    <property type="component" value="Unassembled WGS sequence"/>
</dbReference>
<gene>
    <name evidence="2" type="ORF">GJJ30_10810</name>
</gene>
<dbReference type="OrthoDB" id="9963605at2"/>